<proteinExistence type="inferred from homology"/>
<name>E3MXF2_CAERE</name>
<dbReference type="OMA" id="HQFMGLL"/>
<protein>
    <recommendedName>
        <fullName evidence="6">Pre-rRNA-processing protein TSR1 homolog</fullName>
    </recommendedName>
</protein>
<dbReference type="PANTHER" id="PTHR12858">
    <property type="entry name" value="RIBOSOME BIOGENESIS PROTEIN"/>
    <property type="match status" value="1"/>
</dbReference>
<evidence type="ECO:0000256" key="5">
    <source>
        <dbReference type="ARBA" id="ARBA00038288"/>
    </source>
</evidence>
<dbReference type="GO" id="GO:0005525">
    <property type="term" value="F:GTP binding"/>
    <property type="evidence" value="ECO:0007669"/>
    <property type="project" value="TreeGrafter"/>
</dbReference>
<evidence type="ECO:0000259" key="8">
    <source>
        <dbReference type="PROSITE" id="PS51714"/>
    </source>
</evidence>
<evidence type="ECO:0000256" key="1">
    <source>
        <dbReference type="ARBA" id="ARBA00004604"/>
    </source>
</evidence>
<dbReference type="Pfam" id="PF22298">
    <property type="entry name" value="Tsr1_G-like"/>
    <property type="match status" value="1"/>
</dbReference>
<feature type="region of interest" description="Disordered" evidence="7">
    <location>
        <begin position="418"/>
        <end position="519"/>
    </location>
</feature>
<feature type="domain" description="Bms1-type G" evidence="8">
    <location>
        <begin position="150"/>
        <end position="326"/>
    </location>
</feature>
<dbReference type="GO" id="GO:0005730">
    <property type="term" value="C:nucleolus"/>
    <property type="evidence" value="ECO:0007669"/>
    <property type="project" value="UniProtKB-SubCell"/>
</dbReference>
<dbReference type="Pfam" id="PF04950">
    <property type="entry name" value="RIBIOP_C"/>
    <property type="match status" value="1"/>
</dbReference>
<dbReference type="PROSITE" id="PS51714">
    <property type="entry name" value="G_BMS1"/>
    <property type="match status" value="1"/>
</dbReference>
<dbReference type="eggNOG" id="KOG1980">
    <property type="taxonomic scope" value="Eukaryota"/>
</dbReference>
<dbReference type="InterPro" id="IPR030387">
    <property type="entry name" value="G_Bms1/Tsr1_dom"/>
</dbReference>
<comment type="subcellular location">
    <subcellularLocation>
        <location evidence="1">Nucleus</location>
        <location evidence="1">Nucleolus</location>
    </subcellularLocation>
</comment>
<keyword evidence="10" id="KW-1185">Reference proteome</keyword>
<reference evidence="9" key="1">
    <citation type="submission" date="2007-07" db="EMBL/GenBank/DDBJ databases">
        <title>PCAP assembly of the Caenorhabditis remanei genome.</title>
        <authorList>
            <consortium name="The Caenorhabditis remanei Sequencing Consortium"/>
            <person name="Wilson R.K."/>
        </authorList>
    </citation>
    <scope>NUCLEOTIDE SEQUENCE [LARGE SCALE GENOMIC DNA]</scope>
    <source>
        <strain evidence="9">PB4641</strain>
    </source>
</reference>
<evidence type="ECO:0000256" key="4">
    <source>
        <dbReference type="ARBA" id="ARBA00037087"/>
    </source>
</evidence>
<dbReference type="GO" id="GO:0003924">
    <property type="term" value="F:GTPase activity"/>
    <property type="evidence" value="ECO:0007669"/>
    <property type="project" value="TreeGrafter"/>
</dbReference>
<evidence type="ECO:0000256" key="7">
    <source>
        <dbReference type="SAM" id="MobiDB-lite"/>
    </source>
</evidence>
<dbReference type="SMART" id="SM00785">
    <property type="entry name" value="AARP2CN"/>
    <property type="match status" value="1"/>
</dbReference>
<organism evidence="10">
    <name type="scientific">Caenorhabditis remanei</name>
    <name type="common">Caenorhabditis vulgaris</name>
    <dbReference type="NCBI Taxonomy" id="31234"/>
    <lineage>
        <taxon>Eukaryota</taxon>
        <taxon>Metazoa</taxon>
        <taxon>Ecdysozoa</taxon>
        <taxon>Nematoda</taxon>
        <taxon>Chromadorea</taxon>
        <taxon>Rhabditida</taxon>
        <taxon>Rhabditina</taxon>
        <taxon>Rhabditomorpha</taxon>
        <taxon>Rhabditoidea</taxon>
        <taxon>Rhabditidae</taxon>
        <taxon>Peloderinae</taxon>
        <taxon>Caenorhabditis</taxon>
    </lineage>
</organism>
<dbReference type="InterPro" id="IPR007034">
    <property type="entry name" value="BMS1_TSR1_C"/>
</dbReference>
<evidence type="ECO:0000313" key="9">
    <source>
        <dbReference type="EMBL" id="EFP11552.1"/>
    </source>
</evidence>
<dbReference type="InterPro" id="IPR039761">
    <property type="entry name" value="Bms1/Tsr1"/>
</dbReference>
<keyword evidence="2" id="KW-0690">Ribosome biogenesis</keyword>
<accession>E3MXF2</accession>
<dbReference type="GO" id="GO:0000479">
    <property type="term" value="P:endonucleolytic cleavage of tricistronic rRNA transcript (SSU-rRNA, 5.8S rRNA, LSU-rRNA)"/>
    <property type="evidence" value="ECO:0007669"/>
    <property type="project" value="TreeGrafter"/>
</dbReference>
<feature type="region of interest" description="Disordered" evidence="7">
    <location>
        <begin position="1"/>
        <end position="65"/>
    </location>
</feature>
<dbReference type="Pfam" id="PF08142">
    <property type="entry name" value="AARP2CN"/>
    <property type="match status" value="1"/>
</dbReference>
<comment type="function">
    <text evidence="4">Required during maturation of the 40S ribosomal subunit in the nucleolus.</text>
</comment>
<gene>
    <name evidence="9" type="primary">Cre-tag-151</name>
    <name evidence="9" type="ORF">CRE_28853</name>
</gene>
<feature type="compositionally biased region" description="Basic and acidic residues" evidence="7">
    <location>
        <begin position="26"/>
        <end position="40"/>
    </location>
</feature>
<dbReference type="GO" id="GO:0034511">
    <property type="term" value="F:U3 snoRNA binding"/>
    <property type="evidence" value="ECO:0007669"/>
    <property type="project" value="TreeGrafter"/>
</dbReference>
<comment type="similarity">
    <text evidence="5">Belongs to the TRAFAC class translation factor GTPase superfamily. Bms1-like GTPase family. TSR1 subfamily.</text>
</comment>
<dbReference type="STRING" id="31234.E3MXF2"/>
<dbReference type="PANTHER" id="PTHR12858:SF1">
    <property type="entry name" value="PRE-RRNA-PROCESSING PROTEIN TSR1 HOMOLOG"/>
    <property type="match status" value="1"/>
</dbReference>
<feature type="compositionally biased region" description="Acidic residues" evidence="7">
    <location>
        <begin position="468"/>
        <end position="500"/>
    </location>
</feature>
<keyword evidence="3" id="KW-0539">Nucleus</keyword>
<dbReference type="HOGENOM" id="CLU_009858_1_0_1"/>
<dbReference type="GO" id="GO:0030688">
    <property type="term" value="C:preribosome, small subunit precursor"/>
    <property type="evidence" value="ECO:0007669"/>
    <property type="project" value="TreeGrafter"/>
</dbReference>
<dbReference type="EMBL" id="DS268491">
    <property type="protein sequence ID" value="EFP11552.1"/>
    <property type="molecule type" value="Genomic_DNA"/>
</dbReference>
<dbReference type="Proteomes" id="UP000008281">
    <property type="component" value="Unassembled WGS sequence"/>
</dbReference>
<dbReference type="InParanoid" id="E3MXF2"/>
<dbReference type="InterPro" id="IPR012948">
    <property type="entry name" value="AARP2CN"/>
</dbReference>
<feature type="compositionally biased region" description="Basic and acidic residues" evidence="7">
    <location>
        <begin position="54"/>
        <end position="65"/>
    </location>
</feature>
<dbReference type="FunCoup" id="E3MXF2">
    <property type="interactions" value="2686"/>
</dbReference>
<evidence type="ECO:0000313" key="10">
    <source>
        <dbReference type="Proteomes" id="UP000008281"/>
    </source>
</evidence>
<feature type="compositionally biased region" description="Polar residues" evidence="7">
    <location>
        <begin position="43"/>
        <end position="53"/>
    </location>
</feature>
<feature type="compositionally biased region" description="Basic residues" evidence="7">
    <location>
        <begin position="9"/>
        <end position="25"/>
    </location>
</feature>
<dbReference type="AlphaFoldDB" id="E3MXF2"/>
<dbReference type="SMART" id="SM01362">
    <property type="entry name" value="DUF663"/>
    <property type="match status" value="1"/>
</dbReference>
<evidence type="ECO:0000256" key="6">
    <source>
        <dbReference type="ARBA" id="ARBA00040070"/>
    </source>
</evidence>
<dbReference type="GO" id="GO:0000462">
    <property type="term" value="P:maturation of SSU-rRNA from tricistronic rRNA transcript (SSU-rRNA, 5.8S rRNA, LSU-rRNA)"/>
    <property type="evidence" value="ECO:0007669"/>
    <property type="project" value="TreeGrafter"/>
</dbReference>
<evidence type="ECO:0000256" key="3">
    <source>
        <dbReference type="ARBA" id="ARBA00023242"/>
    </source>
</evidence>
<evidence type="ECO:0000256" key="2">
    <source>
        <dbReference type="ARBA" id="ARBA00022517"/>
    </source>
</evidence>
<sequence>MSTSGHRAGVFKKPAKPHKSWKGKRTKGEITSDNRGREGVKQITRSANSTHSAVSRDARRNQLKMARDRKMADAMERRRTSNAPCLVLKIANSEDFEPKTVKKNARENFTVFLIVKQPISSYFQPRGRSWRHNGHTDIQTDFSARKCVFQPQNLRILSIKLSEIKKSFLQTVISLGVGARPSEFLKKLATCDETIIQTNSPSTIDFSIPRFKSRLSFLTPDKENVNEVLDAIRASDILCFLWPLSAELSEWDEQLLTVVKAAGLPTIVSVVPGLGGISNVKKKEDVRKGIEFTISKWSMKSAGIMPADSINDNLQLLRTLNETKKKPLTLQSRHSYMLVENLEATGDSTGDSEDSEEQFCTLKAQGYLRGPEWSANNLVHLPGFGDFQISHIESAVDPHPLKASAKSQEPQILAKADEKRQGLETEIVPDAMDGEQTWPTEEELRDAEKEMRRVPKGTSSYQAAWILEDSEDDEDDEDSDEDMEDEEDAEEDDDEDDMEPEDLKSEAGETTASEMMFDDGIDEDINMAEVEKYRKERENAQWPDEVDTPLDQPARIRFQKYRGLKSFRTSTWDPKENLPVDYARIFQFQNYKNTKKNVMSKIGGNDVDSGDAVVGKKFNGAFATIYIEKVPVSALKELKEMKQLVLFQLLPHEQKMSVLNMTLKKHPSCSIPITSDNEQKFIFYVGYRQFEASAVFSSNSPGDKFKLERFMPVEKTFVATVYAPITFNPATVLCFRQDDKGRQELVATGSVLDTNPDRIVLKRTVLSGHPYKINRRAVVVRYMFFNREDIDWFKPVELYTPSGRRGHIKEAVGTHGNMKCRFDQQLNAQDSVMLNLYKRVFPVWNYSLFNRNLNPSRFVERSRVESISLVNDEEEAMET</sequence>
<dbReference type="OrthoDB" id="119302at2759"/>